<evidence type="ECO:0000256" key="4">
    <source>
        <dbReference type="PROSITE-ProRule" id="PRU00433"/>
    </source>
</evidence>
<proteinExistence type="predicted"/>
<comment type="caution">
    <text evidence="6">The sequence shown here is derived from an EMBL/GenBank/DDBJ whole genome shotgun (WGS) entry which is preliminary data.</text>
</comment>
<dbReference type="PROSITE" id="PS51007">
    <property type="entry name" value="CYTC"/>
    <property type="match status" value="1"/>
</dbReference>
<keyword evidence="3 4" id="KW-0408">Iron</keyword>
<dbReference type="PANTHER" id="PTHR33751:SF1">
    <property type="entry name" value="CBB3-TYPE CYTOCHROME C OXIDASE SUBUNIT FIXP"/>
    <property type="match status" value="1"/>
</dbReference>
<dbReference type="GO" id="GO:0046872">
    <property type="term" value="F:metal ion binding"/>
    <property type="evidence" value="ECO:0007669"/>
    <property type="project" value="UniProtKB-KW"/>
</dbReference>
<dbReference type="InterPro" id="IPR036909">
    <property type="entry name" value="Cyt_c-like_dom_sf"/>
</dbReference>
<name>A0A3N4MQW5_9BACT</name>
<keyword evidence="2 4" id="KW-0479">Metal-binding</keyword>
<evidence type="ECO:0000256" key="1">
    <source>
        <dbReference type="ARBA" id="ARBA00022617"/>
    </source>
</evidence>
<dbReference type="Proteomes" id="UP000279089">
    <property type="component" value="Unassembled WGS sequence"/>
</dbReference>
<keyword evidence="1 4" id="KW-0349">Heme</keyword>
<dbReference type="EMBL" id="RMBX01000002">
    <property type="protein sequence ID" value="RPD42510.1"/>
    <property type="molecule type" value="Genomic_DNA"/>
</dbReference>
<organism evidence="6 7">
    <name type="scientific">Chitinophaga barathri</name>
    <dbReference type="NCBI Taxonomy" id="1647451"/>
    <lineage>
        <taxon>Bacteria</taxon>
        <taxon>Pseudomonadati</taxon>
        <taxon>Bacteroidota</taxon>
        <taxon>Chitinophagia</taxon>
        <taxon>Chitinophagales</taxon>
        <taxon>Chitinophagaceae</taxon>
        <taxon>Chitinophaga</taxon>
    </lineage>
</organism>
<gene>
    <name evidence="6" type="ORF">EG028_04870</name>
</gene>
<dbReference type="SUPFAM" id="SSF46626">
    <property type="entry name" value="Cytochrome c"/>
    <property type="match status" value="1"/>
</dbReference>
<feature type="domain" description="Cytochrome c" evidence="5">
    <location>
        <begin position="13"/>
        <end position="92"/>
    </location>
</feature>
<dbReference type="PANTHER" id="PTHR33751">
    <property type="entry name" value="CBB3-TYPE CYTOCHROME C OXIDASE SUBUNIT FIXP"/>
    <property type="match status" value="1"/>
</dbReference>
<protein>
    <recommendedName>
        <fullName evidence="5">Cytochrome c domain-containing protein</fullName>
    </recommendedName>
</protein>
<evidence type="ECO:0000313" key="7">
    <source>
        <dbReference type="Proteomes" id="UP000279089"/>
    </source>
</evidence>
<reference evidence="7" key="1">
    <citation type="submission" date="2018-11" db="EMBL/GenBank/DDBJ databases">
        <title>Chitinophaga lutea sp.nov., isolate from arsenic contaminated soil.</title>
        <authorList>
            <person name="Zong Y."/>
        </authorList>
    </citation>
    <scope>NUCLEOTIDE SEQUENCE [LARGE SCALE GENOMIC DNA]</scope>
    <source>
        <strain evidence="7">YLT18</strain>
    </source>
</reference>
<keyword evidence="7" id="KW-1185">Reference proteome</keyword>
<sequence length="94" mass="10147">MDENNVPELNDETSVKAGRLIFVNKCAVCHGGQGKGQVGPDLTDNTWLHGSSTKDIFHTIWNGVPEKGMRAWKGALSGKQVAEVIAYIHSIQGS</sequence>
<dbReference type="InterPro" id="IPR009056">
    <property type="entry name" value="Cyt_c-like_dom"/>
</dbReference>
<evidence type="ECO:0000256" key="2">
    <source>
        <dbReference type="ARBA" id="ARBA00022723"/>
    </source>
</evidence>
<dbReference type="OrthoDB" id="9811281at2"/>
<dbReference type="Gene3D" id="1.10.760.10">
    <property type="entry name" value="Cytochrome c-like domain"/>
    <property type="match status" value="1"/>
</dbReference>
<evidence type="ECO:0000259" key="5">
    <source>
        <dbReference type="PROSITE" id="PS51007"/>
    </source>
</evidence>
<dbReference type="GO" id="GO:0020037">
    <property type="term" value="F:heme binding"/>
    <property type="evidence" value="ECO:0007669"/>
    <property type="project" value="InterPro"/>
</dbReference>
<dbReference type="AlphaFoldDB" id="A0A3N4MQW5"/>
<dbReference type="InterPro" id="IPR050597">
    <property type="entry name" value="Cytochrome_c_Oxidase_Subunit"/>
</dbReference>
<evidence type="ECO:0000256" key="3">
    <source>
        <dbReference type="ARBA" id="ARBA00023004"/>
    </source>
</evidence>
<accession>A0A3N4MQW5</accession>
<dbReference type="Pfam" id="PF13442">
    <property type="entry name" value="Cytochrome_CBB3"/>
    <property type="match status" value="1"/>
</dbReference>
<dbReference type="GO" id="GO:0009055">
    <property type="term" value="F:electron transfer activity"/>
    <property type="evidence" value="ECO:0007669"/>
    <property type="project" value="InterPro"/>
</dbReference>
<evidence type="ECO:0000313" key="6">
    <source>
        <dbReference type="EMBL" id="RPD42510.1"/>
    </source>
</evidence>